<evidence type="ECO:0000313" key="2">
    <source>
        <dbReference type="Proteomes" id="UP001156882"/>
    </source>
</evidence>
<accession>A0ABQ6CNT0</accession>
<name>A0ABQ6CNT0_9HYPH</name>
<comment type="caution">
    <text evidence="1">The sequence shown here is derived from an EMBL/GenBank/DDBJ whole genome shotgun (WGS) entry which is preliminary data.</text>
</comment>
<evidence type="ECO:0000313" key="1">
    <source>
        <dbReference type="EMBL" id="GLS21991.1"/>
    </source>
</evidence>
<dbReference type="EMBL" id="BSPC01000057">
    <property type="protein sequence ID" value="GLS21991.1"/>
    <property type="molecule type" value="Genomic_DNA"/>
</dbReference>
<organism evidence="1 2">
    <name type="scientific">Labrys miyagiensis</name>
    <dbReference type="NCBI Taxonomy" id="346912"/>
    <lineage>
        <taxon>Bacteria</taxon>
        <taxon>Pseudomonadati</taxon>
        <taxon>Pseudomonadota</taxon>
        <taxon>Alphaproteobacteria</taxon>
        <taxon>Hyphomicrobiales</taxon>
        <taxon>Xanthobacteraceae</taxon>
        <taxon>Labrys</taxon>
    </lineage>
</organism>
<reference evidence="2" key="1">
    <citation type="journal article" date="2019" name="Int. J. Syst. Evol. Microbiol.">
        <title>The Global Catalogue of Microorganisms (GCM) 10K type strain sequencing project: providing services to taxonomists for standard genome sequencing and annotation.</title>
        <authorList>
            <consortium name="The Broad Institute Genomics Platform"/>
            <consortium name="The Broad Institute Genome Sequencing Center for Infectious Disease"/>
            <person name="Wu L."/>
            <person name="Ma J."/>
        </authorList>
    </citation>
    <scope>NUCLEOTIDE SEQUENCE [LARGE SCALE GENOMIC DNA]</scope>
    <source>
        <strain evidence="2">NBRC 101365</strain>
    </source>
</reference>
<keyword evidence="2" id="KW-1185">Reference proteome</keyword>
<gene>
    <name evidence="1" type="ORF">GCM10007874_50080</name>
</gene>
<protein>
    <recommendedName>
        <fullName evidence="3">Transposase</fullName>
    </recommendedName>
</protein>
<dbReference type="Proteomes" id="UP001156882">
    <property type="component" value="Unassembled WGS sequence"/>
</dbReference>
<evidence type="ECO:0008006" key="3">
    <source>
        <dbReference type="Google" id="ProtNLM"/>
    </source>
</evidence>
<sequence>MELAVDGKKFLEGFSAKLTRRRLKRGVFHSVVDLRAVINRFIEEINANRKPFV</sequence>
<proteinExistence type="predicted"/>